<evidence type="ECO:0000256" key="12">
    <source>
        <dbReference type="ARBA" id="ARBA00023273"/>
    </source>
</evidence>
<evidence type="ECO:0000256" key="1">
    <source>
        <dbReference type="ARBA" id="ARBA00004170"/>
    </source>
</evidence>
<keyword evidence="4" id="KW-1003">Cell membrane</keyword>
<feature type="domain" description="Thioesterase" evidence="24">
    <location>
        <begin position="53"/>
        <end position="127"/>
    </location>
</feature>
<keyword evidence="9" id="KW-0809">Transit peptide</keyword>
<dbReference type="AlphaFoldDB" id="A0A6N2TYF3"/>
<evidence type="ECO:0000313" key="25">
    <source>
        <dbReference type="EMBL" id="VYT08326.1"/>
    </source>
</evidence>
<dbReference type="PANTHER" id="PTHR12418">
    <property type="entry name" value="ACYL-COENZYME A THIOESTERASE THEM4"/>
    <property type="match status" value="1"/>
</dbReference>
<evidence type="ECO:0000256" key="16">
    <source>
        <dbReference type="ARBA" id="ARBA00038848"/>
    </source>
</evidence>
<evidence type="ECO:0000256" key="17">
    <source>
        <dbReference type="ARBA" id="ARBA00040123"/>
    </source>
</evidence>
<dbReference type="InterPro" id="IPR052365">
    <property type="entry name" value="THEM4/THEM5_acyl-CoA_thioest"/>
</dbReference>
<sequence length="168" mass="18727">MKHTVVEKQKSSHSCFVCGIDNGSGLHAEFFQLDNNELMAVFTPREEHQSYPGRTHGGVSAAMLDETIGRAITAFEPEVWGVTVELKLRYKKPVPLGVELKAIGRVTSNNRRIFEGSGEILLPDGTVAVTAEGRYMKLPIDKIAQGDFEMEEEMFLIPRETDPTEVDF</sequence>
<keyword evidence="8" id="KW-0276">Fatty acid metabolism</keyword>
<comment type="catalytic activity">
    <reaction evidence="19">
        <text>octanoyl-CoA + H2O = octanoate + CoA + H(+)</text>
        <dbReference type="Rhea" id="RHEA:30143"/>
        <dbReference type="ChEBI" id="CHEBI:15377"/>
        <dbReference type="ChEBI" id="CHEBI:15378"/>
        <dbReference type="ChEBI" id="CHEBI:25646"/>
        <dbReference type="ChEBI" id="CHEBI:57287"/>
        <dbReference type="ChEBI" id="CHEBI:57386"/>
    </reaction>
    <physiologicalReaction direction="left-to-right" evidence="19">
        <dbReference type="Rhea" id="RHEA:30144"/>
    </physiologicalReaction>
</comment>
<evidence type="ECO:0000256" key="15">
    <source>
        <dbReference type="ARBA" id="ARBA00038456"/>
    </source>
</evidence>
<comment type="catalytic activity">
    <reaction evidence="20">
        <text>hexadecanoyl-CoA + H2O = hexadecanoate + CoA + H(+)</text>
        <dbReference type="Rhea" id="RHEA:16645"/>
        <dbReference type="ChEBI" id="CHEBI:7896"/>
        <dbReference type="ChEBI" id="CHEBI:15377"/>
        <dbReference type="ChEBI" id="CHEBI:15378"/>
        <dbReference type="ChEBI" id="CHEBI:57287"/>
        <dbReference type="ChEBI" id="CHEBI:57379"/>
        <dbReference type="EC" id="3.1.2.2"/>
    </reaction>
    <physiologicalReaction direction="left-to-right" evidence="20">
        <dbReference type="Rhea" id="RHEA:16646"/>
    </physiologicalReaction>
</comment>
<accession>A0A6N2TYF3</accession>
<evidence type="ECO:0000256" key="8">
    <source>
        <dbReference type="ARBA" id="ARBA00022832"/>
    </source>
</evidence>
<evidence type="ECO:0000256" key="22">
    <source>
        <dbReference type="ARBA" id="ARBA00048074"/>
    </source>
</evidence>
<dbReference type="PANTHER" id="PTHR12418:SF19">
    <property type="entry name" value="ACYL-COENZYME A THIOESTERASE THEM4"/>
    <property type="match status" value="1"/>
</dbReference>
<name>A0A6N2TYF3_9FIRM</name>
<reference evidence="25" key="1">
    <citation type="submission" date="2019-11" db="EMBL/GenBank/DDBJ databases">
        <authorList>
            <person name="Feng L."/>
        </authorList>
    </citation>
    <scope>NUCLEOTIDE SEQUENCE</scope>
    <source>
        <strain evidence="25">AundefinedLFYP135</strain>
    </source>
</reference>
<evidence type="ECO:0000256" key="9">
    <source>
        <dbReference type="ARBA" id="ARBA00022946"/>
    </source>
</evidence>
<gene>
    <name evidence="25" type="ORF">AULFYP135_01571</name>
</gene>
<keyword evidence="10" id="KW-0443">Lipid metabolism</keyword>
<keyword evidence="11" id="KW-0472">Membrane</keyword>
<keyword evidence="7" id="KW-0378">Hydrolase</keyword>
<keyword evidence="12" id="KW-0966">Cell projection</keyword>
<protein>
    <recommendedName>
        <fullName evidence="17">Acyl-coenzyme A thioesterase THEM4</fullName>
        <ecNumber evidence="16">3.1.2.2</ecNumber>
    </recommendedName>
    <alternativeName>
        <fullName evidence="18">Thioesterase superfamily member 4</fullName>
    </alternativeName>
</protein>
<dbReference type="InterPro" id="IPR006683">
    <property type="entry name" value="Thioestr_dom"/>
</dbReference>
<comment type="catalytic activity">
    <reaction evidence="22">
        <text>dodecanoyl-CoA + H2O = dodecanoate + CoA + H(+)</text>
        <dbReference type="Rhea" id="RHEA:30135"/>
        <dbReference type="ChEBI" id="CHEBI:15377"/>
        <dbReference type="ChEBI" id="CHEBI:15378"/>
        <dbReference type="ChEBI" id="CHEBI:18262"/>
        <dbReference type="ChEBI" id="CHEBI:57287"/>
        <dbReference type="ChEBI" id="CHEBI:57375"/>
    </reaction>
    <physiologicalReaction direction="left-to-right" evidence="22">
        <dbReference type="Rhea" id="RHEA:30136"/>
    </physiologicalReaction>
</comment>
<comment type="subcellular location">
    <subcellularLocation>
        <location evidence="3">Cell projection</location>
        <location evidence="3">Ruffle membrane</location>
    </subcellularLocation>
    <subcellularLocation>
        <location evidence="2">Cytoplasm</location>
    </subcellularLocation>
    <subcellularLocation>
        <location evidence="1">Membrane</location>
        <topology evidence="1">Peripheral membrane protein</topology>
    </subcellularLocation>
</comment>
<evidence type="ECO:0000256" key="3">
    <source>
        <dbReference type="ARBA" id="ARBA00004632"/>
    </source>
</evidence>
<dbReference type="EMBL" id="CACRSL010000003">
    <property type="protein sequence ID" value="VYT08326.1"/>
    <property type="molecule type" value="Genomic_DNA"/>
</dbReference>
<evidence type="ECO:0000256" key="5">
    <source>
        <dbReference type="ARBA" id="ARBA00022490"/>
    </source>
</evidence>
<evidence type="ECO:0000256" key="11">
    <source>
        <dbReference type="ARBA" id="ARBA00023136"/>
    </source>
</evidence>
<evidence type="ECO:0000256" key="7">
    <source>
        <dbReference type="ARBA" id="ARBA00022801"/>
    </source>
</evidence>
<evidence type="ECO:0000256" key="19">
    <source>
        <dbReference type="ARBA" id="ARBA00047588"/>
    </source>
</evidence>
<proteinExistence type="inferred from homology"/>
<evidence type="ECO:0000256" key="14">
    <source>
        <dbReference type="ARBA" id="ARBA00037002"/>
    </source>
</evidence>
<keyword evidence="5" id="KW-0963">Cytoplasm</keyword>
<evidence type="ECO:0000256" key="4">
    <source>
        <dbReference type="ARBA" id="ARBA00022475"/>
    </source>
</evidence>
<keyword evidence="6" id="KW-0053">Apoptosis</keyword>
<comment type="catalytic activity">
    <reaction evidence="23">
        <text>tetradecanoyl-CoA + H2O = tetradecanoate + CoA + H(+)</text>
        <dbReference type="Rhea" id="RHEA:40119"/>
        <dbReference type="ChEBI" id="CHEBI:15377"/>
        <dbReference type="ChEBI" id="CHEBI:15378"/>
        <dbReference type="ChEBI" id="CHEBI:30807"/>
        <dbReference type="ChEBI" id="CHEBI:57287"/>
        <dbReference type="ChEBI" id="CHEBI:57385"/>
    </reaction>
    <physiologicalReaction direction="left-to-right" evidence="23">
        <dbReference type="Rhea" id="RHEA:40120"/>
    </physiologicalReaction>
</comment>
<evidence type="ECO:0000256" key="6">
    <source>
        <dbReference type="ARBA" id="ARBA00022703"/>
    </source>
</evidence>
<dbReference type="GO" id="GO:0005737">
    <property type="term" value="C:cytoplasm"/>
    <property type="evidence" value="ECO:0007669"/>
    <property type="project" value="UniProtKB-SubCell"/>
</dbReference>
<dbReference type="GO" id="GO:0016020">
    <property type="term" value="C:membrane"/>
    <property type="evidence" value="ECO:0007669"/>
    <property type="project" value="UniProtKB-SubCell"/>
</dbReference>
<evidence type="ECO:0000259" key="24">
    <source>
        <dbReference type="Pfam" id="PF03061"/>
    </source>
</evidence>
<evidence type="ECO:0000256" key="10">
    <source>
        <dbReference type="ARBA" id="ARBA00023098"/>
    </source>
</evidence>
<evidence type="ECO:0000256" key="13">
    <source>
        <dbReference type="ARBA" id="ARBA00035852"/>
    </source>
</evidence>
<dbReference type="EC" id="3.1.2.2" evidence="16"/>
<comment type="catalytic activity">
    <reaction evidence="13">
        <text>(5Z,8Z,11Z,14Z)-eicosatetraenoyl-CoA + H2O = (5Z,8Z,11Z,14Z)-eicosatetraenoate + CoA + H(+)</text>
        <dbReference type="Rhea" id="RHEA:40151"/>
        <dbReference type="ChEBI" id="CHEBI:15377"/>
        <dbReference type="ChEBI" id="CHEBI:15378"/>
        <dbReference type="ChEBI" id="CHEBI:32395"/>
        <dbReference type="ChEBI" id="CHEBI:57287"/>
        <dbReference type="ChEBI" id="CHEBI:57368"/>
    </reaction>
    <physiologicalReaction direction="left-to-right" evidence="13">
        <dbReference type="Rhea" id="RHEA:40152"/>
    </physiologicalReaction>
</comment>
<organism evidence="25">
    <name type="scientific">uncultured Anaerotruncus sp</name>
    <dbReference type="NCBI Taxonomy" id="905011"/>
    <lineage>
        <taxon>Bacteria</taxon>
        <taxon>Bacillati</taxon>
        <taxon>Bacillota</taxon>
        <taxon>Clostridia</taxon>
        <taxon>Eubacteriales</taxon>
        <taxon>Oscillospiraceae</taxon>
        <taxon>Anaerotruncus</taxon>
        <taxon>environmental samples</taxon>
    </lineage>
</organism>
<comment type="similarity">
    <text evidence="15">Belongs to the THEM4/THEM5 thioesterase family.</text>
</comment>
<dbReference type="Gene3D" id="3.10.129.10">
    <property type="entry name" value="Hotdog Thioesterase"/>
    <property type="match status" value="1"/>
</dbReference>
<evidence type="ECO:0000256" key="20">
    <source>
        <dbReference type="ARBA" id="ARBA00047734"/>
    </source>
</evidence>
<dbReference type="Pfam" id="PF03061">
    <property type="entry name" value="4HBT"/>
    <property type="match status" value="1"/>
</dbReference>
<evidence type="ECO:0000256" key="21">
    <source>
        <dbReference type="ARBA" id="ARBA00047969"/>
    </source>
</evidence>
<evidence type="ECO:0000256" key="23">
    <source>
        <dbReference type="ARBA" id="ARBA00048180"/>
    </source>
</evidence>
<comment type="catalytic activity">
    <reaction evidence="21">
        <text>decanoyl-CoA + H2O = decanoate + CoA + H(+)</text>
        <dbReference type="Rhea" id="RHEA:40059"/>
        <dbReference type="ChEBI" id="CHEBI:15377"/>
        <dbReference type="ChEBI" id="CHEBI:15378"/>
        <dbReference type="ChEBI" id="CHEBI:27689"/>
        <dbReference type="ChEBI" id="CHEBI:57287"/>
        <dbReference type="ChEBI" id="CHEBI:61430"/>
    </reaction>
    <physiologicalReaction direction="left-to-right" evidence="21">
        <dbReference type="Rhea" id="RHEA:40060"/>
    </physiologicalReaction>
</comment>
<evidence type="ECO:0000256" key="2">
    <source>
        <dbReference type="ARBA" id="ARBA00004496"/>
    </source>
</evidence>
<dbReference type="GO" id="GO:0016787">
    <property type="term" value="F:hydrolase activity"/>
    <property type="evidence" value="ECO:0007669"/>
    <property type="project" value="UniProtKB-KW"/>
</dbReference>
<evidence type="ECO:0000256" key="18">
    <source>
        <dbReference type="ARBA" id="ARBA00043210"/>
    </source>
</evidence>
<comment type="catalytic activity">
    <reaction evidence="14">
        <text>(9Z)-octadecenoyl-CoA + H2O = (9Z)-octadecenoate + CoA + H(+)</text>
        <dbReference type="Rhea" id="RHEA:40139"/>
        <dbReference type="ChEBI" id="CHEBI:15377"/>
        <dbReference type="ChEBI" id="CHEBI:15378"/>
        <dbReference type="ChEBI" id="CHEBI:30823"/>
        <dbReference type="ChEBI" id="CHEBI:57287"/>
        <dbReference type="ChEBI" id="CHEBI:57387"/>
    </reaction>
    <physiologicalReaction direction="left-to-right" evidence="14">
        <dbReference type="Rhea" id="RHEA:40140"/>
    </physiologicalReaction>
</comment>
<dbReference type="CDD" id="cd03443">
    <property type="entry name" value="PaaI_thioesterase"/>
    <property type="match status" value="1"/>
</dbReference>
<dbReference type="SUPFAM" id="SSF54637">
    <property type="entry name" value="Thioesterase/thiol ester dehydrase-isomerase"/>
    <property type="match status" value="1"/>
</dbReference>
<dbReference type="InterPro" id="IPR029069">
    <property type="entry name" value="HotDog_dom_sf"/>
</dbReference>
<dbReference type="GO" id="GO:0006631">
    <property type="term" value="P:fatty acid metabolic process"/>
    <property type="evidence" value="ECO:0007669"/>
    <property type="project" value="UniProtKB-KW"/>
</dbReference>